<dbReference type="Proteomes" id="UP000010408">
    <property type="component" value="Unassembled WGS sequence"/>
</dbReference>
<dbReference type="InterPro" id="IPR002678">
    <property type="entry name" value="DUF34/NIF3"/>
</dbReference>
<evidence type="ECO:0000256" key="1">
    <source>
        <dbReference type="ARBA" id="ARBA00006964"/>
    </source>
</evidence>
<comment type="subunit">
    <text evidence="2">Homohexamer.</text>
</comment>
<feature type="binding site" evidence="6">
    <location>
        <position position="328"/>
    </location>
    <ligand>
        <name>a divalent metal cation</name>
        <dbReference type="ChEBI" id="CHEBI:60240"/>
        <label>1</label>
    </ligand>
</feature>
<dbReference type="RefSeq" id="WP_005467834.1">
    <property type="nucleotide sequence ID" value="NZ_KB291032.1"/>
</dbReference>
<feature type="binding site" evidence="6">
    <location>
        <position position="332"/>
    </location>
    <ligand>
        <name>a divalent metal cation</name>
        <dbReference type="ChEBI" id="CHEBI:60240"/>
        <label>1</label>
    </ligand>
</feature>
<dbReference type="PIRSF" id="PIRSF037489">
    <property type="entry name" value="UCP037489_NIF3_YqfO"/>
    <property type="match status" value="1"/>
</dbReference>
<evidence type="ECO:0000256" key="3">
    <source>
        <dbReference type="ARBA" id="ARBA00022112"/>
    </source>
</evidence>
<evidence type="ECO:0000256" key="5">
    <source>
        <dbReference type="PIRNR" id="PIRNR037489"/>
    </source>
</evidence>
<evidence type="ECO:0000256" key="6">
    <source>
        <dbReference type="PIRSR" id="PIRSR602678-1"/>
    </source>
</evidence>
<dbReference type="EMBL" id="AMEQ01000040">
    <property type="protein sequence ID" value="EKY00363.1"/>
    <property type="molecule type" value="Genomic_DNA"/>
</dbReference>
<reference evidence="7 8" key="1">
    <citation type="submission" date="2012-05" db="EMBL/GenBank/DDBJ databases">
        <authorList>
            <person name="Weinstock G."/>
            <person name="Sodergren E."/>
            <person name="Lobos E.A."/>
            <person name="Fulton L."/>
            <person name="Fulton R."/>
            <person name="Courtney L."/>
            <person name="Fronick C."/>
            <person name="O'Laughlin M."/>
            <person name="Godfrey J."/>
            <person name="Wilson R.M."/>
            <person name="Miner T."/>
            <person name="Farmer C."/>
            <person name="Delehaunty K."/>
            <person name="Cordes M."/>
            <person name="Minx P."/>
            <person name="Tomlinson C."/>
            <person name="Chen J."/>
            <person name="Wollam A."/>
            <person name="Pepin K.H."/>
            <person name="Bhonagiri V."/>
            <person name="Zhang X."/>
            <person name="Suruliraj S."/>
            <person name="Warren W."/>
            <person name="Mitreva M."/>
            <person name="Mardis E.R."/>
            <person name="Wilson R.K."/>
        </authorList>
    </citation>
    <scope>NUCLEOTIDE SEQUENCE [LARGE SCALE GENOMIC DNA]</scope>
    <source>
        <strain evidence="7 8">F0037</strain>
    </source>
</reference>
<dbReference type="PANTHER" id="PTHR13799:SF14">
    <property type="entry name" value="GTP CYCLOHYDROLASE 1 TYPE 2 HOMOLOG"/>
    <property type="match status" value="1"/>
</dbReference>
<comment type="caution">
    <text evidence="7">The sequence shown here is derived from an EMBL/GenBank/DDBJ whole genome shotgun (WGS) entry which is preliminary data.</text>
</comment>
<evidence type="ECO:0000313" key="8">
    <source>
        <dbReference type="Proteomes" id="UP000010408"/>
    </source>
</evidence>
<comment type="similarity">
    <text evidence="1 5">Belongs to the GTP cyclohydrolase I type 2/NIF3 family.</text>
</comment>
<evidence type="ECO:0000256" key="2">
    <source>
        <dbReference type="ARBA" id="ARBA00011643"/>
    </source>
</evidence>
<evidence type="ECO:0000313" key="7">
    <source>
        <dbReference type="EMBL" id="EKY00363.1"/>
    </source>
</evidence>
<name>L1NAH6_9PORP</name>
<keyword evidence="4 5" id="KW-0479">Metal-binding</keyword>
<dbReference type="Gene3D" id="3.30.70.120">
    <property type="match status" value="1"/>
</dbReference>
<dbReference type="InterPro" id="IPR015867">
    <property type="entry name" value="N-reg_PII/ATP_PRibTrfase_C"/>
</dbReference>
<feature type="binding site" evidence="6">
    <location>
        <position position="66"/>
    </location>
    <ligand>
        <name>a divalent metal cation</name>
        <dbReference type="ChEBI" id="CHEBI:60240"/>
        <label>1</label>
    </ligand>
</feature>
<dbReference type="FunFam" id="3.40.1390.30:FF:000001">
    <property type="entry name" value="GTP cyclohydrolase 1 type 2"/>
    <property type="match status" value="1"/>
</dbReference>
<accession>L1NAH6</accession>
<dbReference type="PATRIC" id="fig|1127696.3.peg.1537"/>
<dbReference type="Gene3D" id="3.40.1390.30">
    <property type="entry name" value="NIF3 (NGG1p interacting factor 3)-like"/>
    <property type="match status" value="1"/>
</dbReference>
<dbReference type="SUPFAM" id="SSF102705">
    <property type="entry name" value="NIF3 (NGG1p interacting factor 3)-like"/>
    <property type="match status" value="1"/>
</dbReference>
<evidence type="ECO:0000256" key="4">
    <source>
        <dbReference type="ARBA" id="ARBA00022723"/>
    </source>
</evidence>
<proteinExistence type="inferred from homology"/>
<dbReference type="GO" id="GO:0005737">
    <property type="term" value="C:cytoplasm"/>
    <property type="evidence" value="ECO:0007669"/>
    <property type="project" value="TreeGrafter"/>
</dbReference>
<dbReference type="STRING" id="1127696.HMPREF9134_01697"/>
<dbReference type="InterPro" id="IPR017221">
    <property type="entry name" value="DUF34/NIF3_bac"/>
</dbReference>
<organism evidence="7 8">
    <name type="scientific">Porphyromonas catoniae F0037</name>
    <dbReference type="NCBI Taxonomy" id="1127696"/>
    <lineage>
        <taxon>Bacteria</taxon>
        <taxon>Pseudomonadati</taxon>
        <taxon>Bacteroidota</taxon>
        <taxon>Bacteroidia</taxon>
        <taxon>Bacteroidales</taxon>
        <taxon>Porphyromonadaceae</taxon>
        <taxon>Porphyromonas</taxon>
    </lineage>
</organism>
<protein>
    <recommendedName>
        <fullName evidence="3 5">GTP cyclohydrolase 1 type 2 homolog</fullName>
    </recommendedName>
</protein>
<dbReference type="AlphaFoldDB" id="L1NAH6"/>
<sequence length="365" mass="39954">MIRVHEVWEALEAKIPSALQESYDNCGLQIGDSSAVATGVLCCVDVTEAVIQEAIERGANVIIAHHPLLFKGLKRIGTSSYIERCVRLALQHGISIYAAHTSADNAPEGLNYLLARDLGLQQVRVLEPSPNLLVELVTFVPRAHTEAVSAALWEAGAGCLGAYDSCSYRSQGEGTFRALDGAQPFVGQVGTLHREQEDRLSVVLPAYLQSRVEEALLRSHPYETPAYSFVALQNQDRTTGSGIIGELPEPRPLRTFLSEVESYFQTRQLRYSVTTKECVSRVALCGGAGTFLWRKARALGADIFITGEAKYNDYFDCEGAPVLVTVGHYESERIASQLFAQVISEKLANFAVYQSELDSNPITVL</sequence>
<feature type="binding site" evidence="6">
    <location>
        <position position="65"/>
    </location>
    <ligand>
        <name>a divalent metal cation</name>
        <dbReference type="ChEBI" id="CHEBI:60240"/>
        <label>1</label>
    </ligand>
</feature>
<dbReference type="GO" id="GO:0046872">
    <property type="term" value="F:metal ion binding"/>
    <property type="evidence" value="ECO:0007669"/>
    <property type="project" value="UniProtKB-UniRule"/>
</dbReference>
<feature type="binding site" evidence="6">
    <location>
        <position position="104"/>
    </location>
    <ligand>
        <name>a divalent metal cation</name>
        <dbReference type="ChEBI" id="CHEBI:60240"/>
        <label>1</label>
    </ligand>
</feature>
<dbReference type="HOGENOM" id="CLU_037423_1_0_10"/>
<dbReference type="InterPro" id="IPR036069">
    <property type="entry name" value="DUF34/NIF3_sf"/>
</dbReference>
<dbReference type="Pfam" id="PF01784">
    <property type="entry name" value="DUF34_NIF3"/>
    <property type="match status" value="1"/>
</dbReference>
<gene>
    <name evidence="7" type="ORF">HMPREF9134_01697</name>
</gene>
<dbReference type="PANTHER" id="PTHR13799">
    <property type="entry name" value="NGG1 INTERACTING FACTOR 3"/>
    <property type="match status" value="1"/>
</dbReference>
<dbReference type="NCBIfam" id="TIGR00486">
    <property type="entry name" value="YbgI_SA1388"/>
    <property type="match status" value="1"/>
</dbReference>
<dbReference type="eggNOG" id="COG0327">
    <property type="taxonomic scope" value="Bacteria"/>
</dbReference>